<dbReference type="AlphaFoldDB" id="A0A0M8N493"/>
<organism evidence="1 2">
    <name type="scientific">Escovopsis weberi</name>
    <dbReference type="NCBI Taxonomy" id="150374"/>
    <lineage>
        <taxon>Eukaryota</taxon>
        <taxon>Fungi</taxon>
        <taxon>Dikarya</taxon>
        <taxon>Ascomycota</taxon>
        <taxon>Pezizomycotina</taxon>
        <taxon>Sordariomycetes</taxon>
        <taxon>Hypocreomycetidae</taxon>
        <taxon>Hypocreales</taxon>
        <taxon>Hypocreaceae</taxon>
        <taxon>Escovopsis</taxon>
    </lineage>
</organism>
<dbReference type="STRING" id="150374.A0A0M8N493"/>
<evidence type="ECO:0000313" key="1">
    <source>
        <dbReference type="EMBL" id="KOS19521.1"/>
    </source>
</evidence>
<dbReference type="Proteomes" id="UP000053831">
    <property type="component" value="Unassembled WGS sequence"/>
</dbReference>
<comment type="caution">
    <text evidence="1">The sequence shown here is derived from an EMBL/GenBank/DDBJ whole genome shotgun (WGS) entry which is preliminary data.</text>
</comment>
<protein>
    <submittedName>
        <fullName evidence="1">Uncharacterized protein</fullName>
    </submittedName>
</protein>
<proteinExistence type="predicted"/>
<dbReference type="OrthoDB" id="21502at2759"/>
<reference evidence="1 2" key="1">
    <citation type="submission" date="2015-07" db="EMBL/GenBank/DDBJ databases">
        <title>The genome of the fungus Escovopsis weberi, a specialized disease agent of ant agriculture.</title>
        <authorList>
            <person name="de Man T.J."/>
            <person name="Stajich J.E."/>
            <person name="Kubicek C.P."/>
            <person name="Chenthamara K."/>
            <person name="Atanasova L."/>
            <person name="Druzhinina I.S."/>
            <person name="Birnbaum S."/>
            <person name="Barribeau S.M."/>
            <person name="Teiling C."/>
            <person name="Suen G."/>
            <person name="Currie C."/>
            <person name="Gerardo N.M."/>
        </authorList>
    </citation>
    <scope>NUCLEOTIDE SEQUENCE [LARGE SCALE GENOMIC DNA]</scope>
</reference>
<name>A0A0M8N493_ESCWE</name>
<sequence length="514" mass="56692">MSWLPALLGGRAADDDGIRSEDDIYPLHFLDHTTVQETIVVWTMRFNDVLDPDMLRASLANVLEQGDWRKLGGRLRKKGSRYQLHVPPSFTEERPALNFSKEIFDMSIEQHPLGCQLPKKTDRPSLLADPDIFVPLHGLPDTPTTFHEYVKKGLPPISVHVAAFSDATLVSFSWIHIVMDAGGVEALLRAWTLSIHARTAEIPALEGAKDDFAQRVRDPIYDEGAEESLLGKSRLSMFASALFAMHFIWDLLFGPKMILRNVFLPKTAVDKLRRQAEDDLGTLVVEHEGDGPGSKGEVRGHISTGDILIAWIVGLMASALPAPRPITALSAVDLRDRLPKSMGAPSSTSSSALVQNLAFPAMTPLTAPQAASFSLGEIALTNRRRFMAQLTSAQAVAGLRLALGVERLGVGGMMVLGESNTLLALFSNWTKNQFCRIVDFSPAVVRTGTPSAARKNPPGTILNHYQTMRNRVHMLRNVVLILGTDHENNYWLNVFLDARTLSRMEESLRKLSKG</sequence>
<dbReference type="EMBL" id="LGSR01000020">
    <property type="protein sequence ID" value="KOS19521.1"/>
    <property type="molecule type" value="Genomic_DNA"/>
</dbReference>
<dbReference type="InterPro" id="IPR023213">
    <property type="entry name" value="CAT-like_dom_sf"/>
</dbReference>
<evidence type="ECO:0000313" key="2">
    <source>
        <dbReference type="Proteomes" id="UP000053831"/>
    </source>
</evidence>
<keyword evidence="2" id="KW-1185">Reference proteome</keyword>
<gene>
    <name evidence="1" type="ORF">ESCO_000648</name>
</gene>
<accession>A0A0M8N493</accession>
<dbReference type="Gene3D" id="3.30.559.10">
    <property type="entry name" value="Chloramphenicol acetyltransferase-like domain"/>
    <property type="match status" value="2"/>
</dbReference>